<protein>
    <submittedName>
        <fullName evidence="4">Rab-GAP TBC domain-containing protein</fullName>
    </submittedName>
</protein>
<gene>
    <name evidence="2" type="ORF">TASK_LOCUS1573</name>
</gene>
<feature type="compositionally biased region" description="Polar residues" evidence="1">
    <location>
        <begin position="272"/>
        <end position="291"/>
    </location>
</feature>
<evidence type="ECO:0000256" key="1">
    <source>
        <dbReference type="SAM" id="MobiDB-lite"/>
    </source>
</evidence>
<reference evidence="4" key="1">
    <citation type="submission" date="2016-04" db="UniProtKB">
        <authorList>
            <consortium name="WormBaseParasite"/>
        </authorList>
    </citation>
    <scope>IDENTIFICATION</scope>
</reference>
<sequence>MGSLGIPVDVRVDVFERKKVREAQMSEKFKKICFSDMRRIKALASTGYRSEADAALWLISHLDDPLLDEPFYRDFYLFLCVRSDLAQNVLDFWDESSVNEGWNYAHEFPPHITLLSNLRVSDDKVLLLHSIYDKIVQENSHLLKLDEVPLKLVTSDDFIGYIVSSDKVNAILEKLCRVFLQELLSAGIIFEDNPMRRCKSNYHMSLAYGFQAANRNSLGGLQCSYNLKSQLLISWTLDLFSGDSRLSTPDSELYEMQTTVEVDDVLFSNLSLEDNPQTDSSPPQLTPSSPEMGQIIAGDHLSSSPSSVGAGRTPDSDSLQPPIHTPFNEVPALADSPNLPNTLAHLTGDKVLFIGSCNLNGRYGVPVGVNLTSGLTGVFSLASARRIPKWRAWVTHRSTVVIGCQEDSLTAELCNTFVAPSRIPASFSAPTDFCEPLAVLNTEARTSSLAVGITVGSGSGFRSKLLPRSCRRKSTSSNSSSPSSSPSAFQNTAVVGPKLGAKTSSPTATGSSPSSSIFASRFFGGLLSGASSGSSNLHQQPQKPQRRLFVMRHAERVDICFGRAWTTRCIDRRGKP</sequence>
<dbReference type="OrthoDB" id="414418at2759"/>
<evidence type="ECO:0000313" key="4">
    <source>
        <dbReference type="WBParaSite" id="TASK_0000157201-mRNA-1"/>
    </source>
</evidence>
<dbReference type="WBParaSite" id="TASK_0000157201-mRNA-1">
    <property type="protein sequence ID" value="TASK_0000157201-mRNA-1"/>
    <property type="gene ID" value="TASK_0000157201"/>
</dbReference>
<feature type="region of interest" description="Disordered" evidence="1">
    <location>
        <begin position="272"/>
        <end position="332"/>
    </location>
</feature>
<proteinExistence type="predicted"/>
<accession>A0A0R3VVY3</accession>
<dbReference type="STRING" id="60517.A0A0R3VVY3"/>
<reference evidence="2 3" key="2">
    <citation type="submission" date="2018-11" db="EMBL/GenBank/DDBJ databases">
        <authorList>
            <consortium name="Pathogen Informatics"/>
        </authorList>
    </citation>
    <scope>NUCLEOTIDE SEQUENCE [LARGE SCALE GENOMIC DNA]</scope>
</reference>
<organism evidence="4">
    <name type="scientific">Taenia asiatica</name>
    <name type="common">Asian tapeworm</name>
    <dbReference type="NCBI Taxonomy" id="60517"/>
    <lineage>
        <taxon>Eukaryota</taxon>
        <taxon>Metazoa</taxon>
        <taxon>Spiralia</taxon>
        <taxon>Lophotrochozoa</taxon>
        <taxon>Platyhelminthes</taxon>
        <taxon>Cestoda</taxon>
        <taxon>Eucestoda</taxon>
        <taxon>Cyclophyllidea</taxon>
        <taxon>Taeniidae</taxon>
        <taxon>Taenia</taxon>
    </lineage>
</organism>
<keyword evidence="3" id="KW-1185">Reference proteome</keyword>
<feature type="compositionally biased region" description="Low complexity" evidence="1">
    <location>
        <begin position="475"/>
        <end position="487"/>
    </location>
</feature>
<dbReference type="Proteomes" id="UP000282613">
    <property type="component" value="Unassembled WGS sequence"/>
</dbReference>
<evidence type="ECO:0000313" key="2">
    <source>
        <dbReference type="EMBL" id="VDK23279.1"/>
    </source>
</evidence>
<name>A0A0R3VVY3_TAEAS</name>
<dbReference type="AlphaFoldDB" id="A0A0R3VVY3"/>
<evidence type="ECO:0000313" key="3">
    <source>
        <dbReference type="Proteomes" id="UP000282613"/>
    </source>
</evidence>
<feature type="region of interest" description="Disordered" evidence="1">
    <location>
        <begin position="464"/>
        <end position="491"/>
    </location>
</feature>
<dbReference type="EMBL" id="UYRS01000449">
    <property type="protein sequence ID" value="VDK23279.1"/>
    <property type="molecule type" value="Genomic_DNA"/>
</dbReference>